<dbReference type="Proteomes" id="UP001149090">
    <property type="component" value="Unassembled WGS sequence"/>
</dbReference>
<feature type="coiled-coil region" evidence="1">
    <location>
        <begin position="48"/>
        <end position="195"/>
    </location>
</feature>
<comment type="caution">
    <text evidence="2">The sequence shown here is derived from an EMBL/GenBank/DDBJ whole genome shotgun (WGS) entry which is preliminary data.</text>
</comment>
<feature type="coiled-coil region" evidence="1">
    <location>
        <begin position="363"/>
        <end position="419"/>
    </location>
</feature>
<feature type="coiled-coil region" evidence="1">
    <location>
        <begin position="500"/>
        <end position="555"/>
    </location>
</feature>
<dbReference type="OMA" id="NTHDITP"/>
<feature type="coiled-coil region" evidence="1">
    <location>
        <begin position="259"/>
        <end position="317"/>
    </location>
</feature>
<keyword evidence="3" id="KW-1185">Reference proteome</keyword>
<proteinExistence type="predicted"/>
<evidence type="ECO:0000256" key="1">
    <source>
        <dbReference type="SAM" id="Coils"/>
    </source>
</evidence>
<keyword evidence="1" id="KW-0175">Coiled coil</keyword>
<gene>
    <name evidence="2" type="ORF">M0811_00849</name>
</gene>
<dbReference type="EMBL" id="JAPDFW010000070">
    <property type="protein sequence ID" value="KAJ5074220.1"/>
    <property type="molecule type" value="Genomic_DNA"/>
</dbReference>
<feature type="coiled-coil region" evidence="1">
    <location>
        <begin position="600"/>
        <end position="641"/>
    </location>
</feature>
<reference evidence="2" key="1">
    <citation type="submission" date="2022-10" db="EMBL/GenBank/DDBJ databases">
        <title>Novel sulphate-reducing endosymbionts in the free-living metamonad Anaeramoeba.</title>
        <authorList>
            <person name="Jerlstrom-Hultqvist J."/>
            <person name="Cepicka I."/>
            <person name="Gallot-Lavallee L."/>
            <person name="Salas-Leiva D."/>
            <person name="Curtis B.A."/>
            <person name="Zahonova K."/>
            <person name="Pipaliya S."/>
            <person name="Dacks J."/>
            <person name="Roger A.J."/>
        </authorList>
    </citation>
    <scope>NUCLEOTIDE SEQUENCE</scope>
    <source>
        <strain evidence="2">BMAN</strain>
    </source>
</reference>
<accession>A0A9Q0LM02</accession>
<protein>
    <submittedName>
        <fullName evidence="2">Myosin heavy chain non-muscle</fullName>
    </submittedName>
</protein>
<evidence type="ECO:0000313" key="3">
    <source>
        <dbReference type="Proteomes" id="UP001149090"/>
    </source>
</evidence>
<dbReference type="AlphaFoldDB" id="A0A9Q0LM02"/>
<evidence type="ECO:0000313" key="2">
    <source>
        <dbReference type="EMBL" id="KAJ5074220.1"/>
    </source>
</evidence>
<organism evidence="2 3">
    <name type="scientific">Anaeramoeba ignava</name>
    <name type="common">Anaerobic marine amoeba</name>
    <dbReference type="NCBI Taxonomy" id="1746090"/>
    <lineage>
        <taxon>Eukaryota</taxon>
        <taxon>Metamonada</taxon>
        <taxon>Anaeramoebidae</taxon>
        <taxon>Anaeramoeba</taxon>
    </lineage>
</organism>
<name>A0A9Q0LM02_ANAIG</name>
<sequence>MNPQNLSKLLNVSENIEKAQNNLFQGIDSLLIKSKNYLEFAKNNSQKNKNSQKEIAKISRKNEELQKEKEIYQEKIQQFEKQIQETDSNLKNSEDPNFLMQKTLLEKDKLQQENSFLQKQLKIIKMKNKQEKLQENTKELMDLNAKIDSLSQEKDNLKNQKEILESIIERFYQQNMSIRIEFNKLQKDLEILKMEKFKIDFFGKYEFESEEKKQVEISDLNLENKSFSQVCSEFLDQTIELNKKKLEIQKLQEIFWKFYRKLENKIVFLEEQKIQIEKLKESSQISNENLSKMVENSTKIKAENTELRQQLEHLKQETDILLSHNKELFESNLNGYKTNSDGNNQLTKIINENGIEKFEFTSLQELYAKFVEVSIQMKKFEEKKEEEIKNVERKLKEETQEEKNKLQKEIEILKQLSNQHLNIIQEQYEKLSKAGLIPKKTKFGEQNNNEFLKNELQNELLKFGINIDQLLEQDFDDKIYSKIDVNEKQLNPKKNDQISNEILLKNIFQLKKEKENLEKKYEESNKKMIEQEKIIKKQEKQIKKIQNQNHNQNQNQNQFDQTSEEIKLSKKAIDLLHQLLEAKKENQSLIKKGKITQKQIESQNSQLDLLRNKNVFLEKEVQDLNEKYKNQDEQKNIDEQKEFDEKEFDDGKLNEYRKRTLLTLLELKKFIAVISNDQFFDEKKTAKFITEKSSELETKIEEFSNLLISQLGFIDEKLVKLNDNFRQFIKKKEEEKIQMEKNQKEERLILFTKLIDSFNFLQNLKFFLLKSENIQIEKDLDIEKIFYCVKVSGIKLDDNSLEELKKLGNNFSNQEEKSIGTRKRFLSTNFTESLFDEKNRRIGKKNQNN</sequence>